<evidence type="ECO:0000256" key="6">
    <source>
        <dbReference type="ARBA" id="ARBA00023136"/>
    </source>
</evidence>
<gene>
    <name evidence="9" type="ORF">EGD98_20010</name>
</gene>
<feature type="transmembrane region" description="Helical" evidence="7">
    <location>
        <begin position="389"/>
        <end position="410"/>
    </location>
</feature>
<evidence type="ECO:0000256" key="7">
    <source>
        <dbReference type="SAM" id="Phobius"/>
    </source>
</evidence>
<evidence type="ECO:0000256" key="2">
    <source>
        <dbReference type="ARBA" id="ARBA00005179"/>
    </source>
</evidence>
<accession>A0A8J8CEP5</accession>
<comment type="pathway">
    <text evidence="2">Secondary metabolite biosynthesis.</text>
</comment>
<proteinExistence type="predicted"/>
<keyword evidence="5 7" id="KW-1133">Transmembrane helix</keyword>
<evidence type="ECO:0000256" key="5">
    <source>
        <dbReference type="ARBA" id="ARBA00022989"/>
    </source>
</evidence>
<dbReference type="PANTHER" id="PTHR31595:SF57">
    <property type="entry name" value="OS04G0481900 PROTEIN"/>
    <property type="match status" value="1"/>
</dbReference>
<dbReference type="InterPro" id="IPR032805">
    <property type="entry name" value="Wax_synthase_dom"/>
</dbReference>
<evidence type="ECO:0000256" key="1">
    <source>
        <dbReference type="ARBA" id="ARBA00004141"/>
    </source>
</evidence>
<keyword evidence="10" id="KW-1185">Reference proteome</keyword>
<feature type="transmembrane region" description="Helical" evidence="7">
    <location>
        <begin position="422"/>
        <end position="445"/>
    </location>
</feature>
<dbReference type="InterPro" id="IPR044851">
    <property type="entry name" value="Wax_synthase"/>
</dbReference>
<dbReference type="PANTHER" id="PTHR31595">
    <property type="entry name" value="LONG-CHAIN-ALCOHOL O-FATTY-ACYLTRANSFERASE 3-RELATED"/>
    <property type="match status" value="1"/>
</dbReference>
<keyword evidence="4 7" id="KW-0812">Transmembrane</keyword>
<protein>
    <submittedName>
        <fullName evidence="9">Membrane bound O-acyl transferase family-domain-containing protein</fullName>
    </submittedName>
</protein>
<dbReference type="RefSeq" id="WP_220590124.1">
    <property type="nucleotide sequence ID" value="NZ_RKLQ01000006.1"/>
</dbReference>
<dbReference type="Proteomes" id="UP000783863">
    <property type="component" value="Unassembled WGS sequence"/>
</dbReference>
<dbReference type="AlphaFoldDB" id="A0A8J8CEP5"/>
<feature type="domain" description="Wax synthase" evidence="8">
    <location>
        <begin position="168"/>
        <end position="234"/>
    </location>
</feature>
<evidence type="ECO:0000259" key="8">
    <source>
        <dbReference type="Pfam" id="PF13813"/>
    </source>
</evidence>
<feature type="transmembrane region" description="Helical" evidence="7">
    <location>
        <begin position="231"/>
        <end position="251"/>
    </location>
</feature>
<feature type="transmembrane region" description="Helical" evidence="7">
    <location>
        <begin position="310"/>
        <end position="335"/>
    </location>
</feature>
<organism evidence="9 10">
    <name type="scientific">Haloarcula salinisoli</name>
    <dbReference type="NCBI Taxonomy" id="2487746"/>
    <lineage>
        <taxon>Archaea</taxon>
        <taxon>Methanobacteriati</taxon>
        <taxon>Methanobacteriota</taxon>
        <taxon>Stenosarchaea group</taxon>
        <taxon>Halobacteria</taxon>
        <taxon>Halobacteriales</taxon>
        <taxon>Haloarculaceae</taxon>
        <taxon>Haloarcula</taxon>
    </lineage>
</organism>
<feature type="transmembrane region" description="Helical" evidence="7">
    <location>
        <begin position="271"/>
        <end position="289"/>
    </location>
</feature>
<dbReference type="GO" id="GO:0016020">
    <property type="term" value="C:membrane"/>
    <property type="evidence" value="ECO:0007669"/>
    <property type="project" value="UniProtKB-SubCell"/>
</dbReference>
<evidence type="ECO:0000313" key="9">
    <source>
        <dbReference type="EMBL" id="MBX0305935.1"/>
    </source>
</evidence>
<feature type="transmembrane region" description="Helical" evidence="7">
    <location>
        <begin position="355"/>
        <end position="377"/>
    </location>
</feature>
<evidence type="ECO:0000313" key="10">
    <source>
        <dbReference type="Proteomes" id="UP000783863"/>
    </source>
</evidence>
<dbReference type="EMBL" id="RKLQ01000006">
    <property type="protein sequence ID" value="MBX0305935.1"/>
    <property type="molecule type" value="Genomic_DNA"/>
</dbReference>
<keyword evidence="3 9" id="KW-0808">Transferase</keyword>
<evidence type="ECO:0000256" key="4">
    <source>
        <dbReference type="ARBA" id="ARBA00022692"/>
    </source>
</evidence>
<keyword evidence="6 7" id="KW-0472">Membrane</keyword>
<dbReference type="GO" id="GO:0008374">
    <property type="term" value="F:O-acyltransferase activity"/>
    <property type="evidence" value="ECO:0007669"/>
    <property type="project" value="InterPro"/>
</dbReference>
<name>A0A8J8CEP5_9EURY</name>
<evidence type="ECO:0000256" key="3">
    <source>
        <dbReference type="ARBA" id="ARBA00022679"/>
    </source>
</evidence>
<comment type="caution">
    <text evidence="9">The sequence shown here is derived from an EMBL/GenBank/DDBJ whole genome shotgun (WGS) entry which is preliminary data.</text>
</comment>
<dbReference type="Pfam" id="PF13813">
    <property type="entry name" value="MBOAT_2"/>
    <property type="match status" value="1"/>
</dbReference>
<reference evidence="9" key="1">
    <citation type="submission" date="2021-06" db="EMBL/GenBank/DDBJ databases">
        <title>Halomicroarcula sp. F24A a new haloarchaeum isolated from saline soil.</title>
        <authorList>
            <person name="Duran-Viseras A."/>
            <person name="Sanchez-Porro C."/>
            <person name="Ventosa A."/>
        </authorList>
    </citation>
    <scope>NUCLEOTIDE SEQUENCE</scope>
    <source>
        <strain evidence="9">F24A</strain>
    </source>
</reference>
<comment type="subcellular location">
    <subcellularLocation>
        <location evidence="1">Membrane</location>
        <topology evidence="1">Multi-pass membrane protein</topology>
    </subcellularLocation>
</comment>
<feature type="transmembrane region" description="Helical" evidence="7">
    <location>
        <begin position="111"/>
        <end position="131"/>
    </location>
</feature>
<feature type="transmembrane region" description="Helical" evidence="7">
    <location>
        <begin position="204"/>
        <end position="224"/>
    </location>
</feature>
<feature type="transmembrane region" description="Helical" evidence="7">
    <location>
        <begin position="46"/>
        <end position="65"/>
    </location>
</feature>
<sequence length="450" mass="48865">MTNSNTRTGIDAGNTTARTAIGYGLPLACVAVLLAAAPVLSSWARLFGGTVVLLVTIKVGSWVLLGGSRALSLSRRETLLYWTVWPGVRPDKFLQPEEYSEPDSAMFVVGYAYLLAGGLLGLASLLAVPYIGLAGSTWLLVAGFLAAVHQGLGRILPFGLRWLGYPVEPLFNSPMQSQGVADFWSDRWNKPFIGMNRLFLTGPLASRVGIKVAAGLAFLVSGLIHELAISFPAGAGWGLPFLYFVVQAVLYTVEQEFFPAPADSNSMLRRAWTAIAVVGPVPLLFHGPFRMTFIAPLLETGRALLLAYPLEAYVSAGLWVGAVGHFMILGASFQVPEELDWETDLAQLKPLNRKVMWTYGGYIVMMIVSFGVMTALFHEQLAAGTPVALGLAGLIVLFWTVRVLVDFFYYDHEDWPDGVYYVVGHTMLTSLFLLLIAVYAAPLVVHMLGA</sequence>
<feature type="transmembrane region" description="Helical" evidence="7">
    <location>
        <begin position="20"/>
        <end position="39"/>
    </location>
</feature>
<dbReference type="GO" id="GO:0006629">
    <property type="term" value="P:lipid metabolic process"/>
    <property type="evidence" value="ECO:0007669"/>
    <property type="project" value="InterPro"/>
</dbReference>